<dbReference type="AlphaFoldDB" id="A0A6A3JCC5"/>
<comment type="similarity">
    <text evidence="1">Belongs to the peptidase C54 family.</text>
</comment>
<dbReference type="SUPFAM" id="SSF54001">
    <property type="entry name" value="Cysteine proteinases"/>
    <property type="match status" value="1"/>
</dbReference>
<evidence type="ECO:0000313" key="6">
    <source>
        <dbReference type="Proteomes" id="UP000429523"/>
    </source>
</evidence>
<evidence type="ECO:0000313" key="7">
    <source>
        <dbReference type="Proteomes" id="UP000433483"/>
    </source>
</evidence>
<feature type="domain" description="Peptidase C54 catalytic" evidence="2">
    <location>
        <begin position="23"/>
        <end position="76"/>
    </location>
</feature>
<dbReference type="EC" id="3.4.22.-" evidence="1"/>
<dbReference type="EMBL" id="QXGF01001464">
    <property type="protein sequence ID" value="KAE8929812.1"/>
    <property type="molecule type" value="Genomic_DNA"/>
</dbReference>
<proteinExistence type="inferred from homology"/>
<dbReference type="GO" id="GO:0015031">
    <property type="term" value="P:protein transport"/>
    <property type="evidence" value="ECO:0007669"/>
    <property type="project" value="UniProtKB-KW"/>
</dbReference>
<accession>A0A6A3JCC5</accession>
<keyword evidence="1" id="KW-0378">Hydrolase</keyword>
<evidence type="ECO:0000256" key="1">
    <source>
        <dbReference type="RuleBase" id="RU363115"/>
    </source>
</evidence>
<keyword evidence="7" id="KW-1185">Reference proteome</keyword>
<evidence type="ECO:0000313" key="5">
    <source>
        <dbReference type="EMBL" id="KAE9190721.1"/>
    </source>
</evidence>
<keyword evidence="1" id="KW-0813">Transport</keyword>
<dbReference type="GO" id="GO:0006508">
    <property type="term" value="P:proteolysis"/>
    <property type="evidence" value="ECO:0007669"/>
    <property type="project" value="UniProtKB-KW"/>
</dbReference>
<keyword evidence="1" id="KW-0072">Autophagy</keyword>
<comment type="subcellular location">
    <subcellularLocation>
        <location evidence="1">Cytoplasm</location>
    </subcellularLocation>
</comment>
<evidence type="ECO:0000313" key="8">
    <source>
        <dbReference type="Proteomes" id="UP000460718"/>
    </source>
</evidence>
<protein>
    <recommendedName>
        <fullName evidence="1">Cysteine protease</fullName>
        <ecNumber evidence="1">3.4.22.-</ecNumber>
    </recommendedName>
</protein>
<keyword evidence="1" id="KW-0963">Cytoplasm</keyword>
<evidence type="ECO:0000313" key="3">
    <source>
        <dbReference type="EMBL" id="KAE8929812.1"/>
    </source>
</evidence>
<dbReference type="Proteomes" id="UP000460718">
    <property type="component" value="Unassembled WGS sequence"/>
</dbReference>
<dbReference type="EMBL" id="QXGB01001443">
    <property type="protein sequence ID" value="KAE9190721.1"/>
    <property type="molecule type" value="Genomic_DNA"/>
</dbReference>
<dbReference type="EMBL" id="QXFW01001402">
    <property type="protein sequence ID" value="KAE8991347.1"/>
    <property type="molecule type" value="Genomic_DNA"/>
</dbReference>
<comment type="function">
    <text evidence="1">Cysteine protease that plays a key role in autophagy by mediating both proteolytic activation and delipidation of ATG8 family proteins.</text>
</comment>
<evidence type="ECO:0000313" key="4">
    <source>
        <dbReference type="EMBL" id="KAE8991347.1"/>
    </source>
</evidence>
<keyword evidence="1" id="KW-0653">Protein transport</keyword>
<name>A0A6A3JCC5_9STRA</name>
<reference evidence="4 8" key="1">
    <citation type="submission" date="2018-09" db="EMBL/GenBank/DDBJ databases">
        <title>Genomic investigation of the strawberry pathogen Phytophthora fragariae indicates pathogenicity is determined by transcriptional variation in three key races.</title>
        <authorList>
            <person name="Adams T.M."/>
            <person name="Armitage A.D."/>
            <person name="Sobczyk M.K."/>
            <person name="Bates H.J."/>
            <person name="Dunwell J.M."/>
            <person name="Nellist C.F."/>
            <person name="Harrison R.J."/>
        </authorList>
    </citation>
    <scope>NUCLEOTIDE SEQUENCE [LARGE SCALE GENOMIC DNA]</scope>
    <source>
        <strain evidence="5 7">NOV-27</strain>
        <strain evidence="3 6">NOV-9</strain>
        <strain evidence="4 8">SCRP245</strain>
    </source>
</reference>
<dbReference type="GO" id="GO:0008234">
    <property type="term" value="F:cysteine-type peptidase activity"/>
    <property type="evidence" value="ECO:0007669"/>
    <property type="project" value="InterPro"/>
</dbReference>
<dbReference type="Proteomes" id="UP000429523">
    <property type="component" value="Unassembled WGS sequence"/>
</dbReference>
<comment type="caution">
    <text evidence="4">The sequence shown here is derived from an EMBL/GenBank/DDBJ whole genome shotgun (WGS) entry which is preliminary data.</text>
</comment>
<keyword evidence="1" id="KW-0645">Protease</keyword>
<dbReference type="Pfam" id="PF03416">
    <property type="entry name" value="Peptidase_C54"/>
    <property type="match status" value="1"/>
</dbReference>
<dbReference type="Proteomes" id="UP000433483">
    <property type="component" value="Unassembled WGS sequence"/>
</dbReference>
<dbReference type="InterPro" id="IPR046792">
    <property type="entry name" value="Peptidase_C54_cat"/>
</dbReference>
<dbReference type="GO" id="GO:0005737">
    <property type="term" value="C:cytoplasm"/>
    <property type="evidence" value="ECO:0007669"/>
    <property type="project" value="UniProtKB-SubCell"/>
</dbReference>
<organism evidence="4 8">
    <name type="scientific">Phytophthora fragariae</name>
    <dbReference type="NCBI Taxonomy" id="53985"/>
    <lineage>
        <taxon>Eukaryota</taxon>
        <taxon>Sar</taxon>
        <taxon>Stramenopiles</taxon>
        <taxon>Oomycota</taxon>
        <taxon>Peronosporomycetes</taxon>
        <taxon>Peronosporales</taxon>
        <taxon>Peronosporaceae</taxon>
        <taxon>Phytophthora</taxon>
    </lineage>
</organism>
<sequence length="83" mass="9642">MVHVPPRLPSDDALRLHLGRWLGLHLRSAQMLLGQALQRRLLGRDWRVPALFEAEIDARLPDKYVTLLRWFADLPDVECCGTW</sequence>
<evidence type="ECO:0000259" key="2">
    <source>
        <dbReference type="Pfam" id="PF03416"/>
    </source>
</evidence>
<gene>
    <name evidence="5" type="ORF">PF005_g19139</name>
    <name evidence="3" type="ORF">PF009_g20087</name>
    <name evidence="4" type="ORF">PF011_g17981</name>
</gene>
<dbReference type="GO" id="GO:0019786">
    <property type="term" value="F:protein-phosphatidylethanolamide deconjugating activity"/>
    <property type="evidence" value="ECO:0007669"/>
    <property type="project" value="InterPro"/>
</dbReference>
<dbReference type="InterPro" id="IPR038765">
    <property type="entry name" value="Papain-like_cys_pep_sf"/>
</dbReference>
<dbReference type="OrthoDB" id="2960936at2759"/>
<dbReference type="GO" id="GO:0006914">
    <property type="term" value="P:autophagy"/>
    <property type="evidence" value="ECO:0007669"/>
    <property type="project" value="UniProtKB-KW"/>
</dbReference>